<sequence>MIDKSRLVDSMGRPLTQSLFLEIGYSEFAVYTFKDRDYAYKGSHYPSLKRLYLEEEDPIEYTFAEKHLLGWQHWKRLQENKIIRKQIDQWREELELKLRSQGVREMLNLCASETGNFSAAKYLADRGWEKRAAGRPSKAEKERYQAIEEKLQDEFSADIARLDDFRK</sequence>
<gene>
    <name evidence="1" type="primary">TC6_003</name>
</gene>
<reference evidence="1 2" key="1">
    <citation type="submission" date="2017-12" db="EMBL/GenBank/DDBJ databases">
        <title>Genomic identification of Pseudomonas aeruginosa phage TC6.</title>
        <authorList>
            <person name="Lu S."/>
            <person name="Tang C."/>
            <person name="Deng C."/>
            <person name="Zhang Y."/>
            <person name="Xiao C."/>
        </authorList>
    </citation>
    <scope>NUCLEOTIDE SEQUENCE [LARGE SCALE GENOMIC DNA]</scope>
</reference>
<proteinExistence type="predicted"/>
<accession>A0A2H5BQA5</accession>
<protein>
    <submittedName>
        <fullName evidence="1">Uncharacterized protein</fullName>
    </submittedName>
</protein>
<organism evidence="1 2">
    <name type="scientific">Pseudomonas phage TC6</name>
    <dbReference type="NCBI Taxonomy" id="2060947"/>
    <lineage>
        <taxon>Viruses</taxon>
        <taxon>Duplodnaviria</taxon>
        <taxon>Heunggongvirae</taxon>
        <taxon>Uroviricota</taxon>
        <taxon>Caudoviricetes</taxon>
        <taxon>Zobellviridae</taxon>
        <taxon>Paundecimvirus</taxon>
        <taxon>Paundecimvirus PA11</taxon>
    </lineage>
</organism>
<name>A0A2H5BQA5_9CAUD</name>
<evidence type="ECO:0000313" key="2">
    <source>
        <dbReference type="Proteomes" id="UP000241282"/>
    </source>
</evidence>
<dbReference type="Proteomes" id="UP000241282">
    <property type="component" value="Segment"/>
</dbReference>
<evidence type="ECO:0000313" key="1">
    <source>
        <dbReference type="EMBL" id="AUG88514.1"/>
    </source>
</evidence>
<dbReference type="EMBL" id="MG676466">
    <property type="protein sequence ID" value="AUG88514.1"/>
    <property type="molecule type" value="Genomic_DNA"/>
</dbReference>